<evidence type="ECO:0000313" key="17">
    <source>
        <dbReference type="EMBL" id="MBW8268417.1"/>
    </source>
</evidence>
<keyword evidence="5 13" id="KW-0349">Heme</keyword>
<keyword evidence="6" id="KW-0679">Respiratory chain</keyword>
<evidence type="ECO:0000256" key="11">
    <source>
        <dbReference type="ARBA" id="ARBA00023004"/>
    </source>
</evidence>
<dbReference type="Proteomes" id="UP001519924">
    <property type="component" value="Unassembled WGS sequence"/>
</dbReference>
<evidence type="ECO:0000256" key="6">
    <source>
        <dbReference type="ARBA" id="ARBA00022660"/>
    </source>
</evidence>
<sequence length="257" mass="27952">MRRPLLTLAAALGAALLAAAPAPLRAAEEAIALPNTRFSFEGLFGTFDRASAQRGLQVYMEVCANCHSLRQLYYRNLTALGLSDAEVRAIAATVQVQDGPNDEGQMFERPGRPSDRFRSPFPNEKAARAANNGALPPDLSVIVKAREGGADYIYALLTGYSDPPPGVEVMQGMHYNRYFPGHQIAMAPPLNAGQVSFHDGTQATVEQMARDVTTFLAWAAEPELEERRALGVKIVLFLTVLGGLVYAVKRKIWADVH</sequence>
<organism evidence="17 18">
    <name type="scientific">Caldovatus aquaticus</name>
    <dbReference type="NCBI Taxonomy" id="2865671"/>
    <lineage>
        <taxon>Bacteria</taxon>
        <taxon>Pseudomonadati</taxon>
        <taxon>Pseudomonadota</taxon>
        <taxon>Alphaproteobacteria</taxon>
        <taxon>Acetobacterales</taxon>
        <taxon>Roseomonadaceae</taxon>
        <taxon>Caldovatus</taxon>
    </lineage>
</organism>
<comment type="similarity">
    <text evidence="2">Belongs to the cytochrome c family.</text>
</comment>
<evidence type="ECO:0000256" key="12">
    <source>
        <dbReference type="ARBA" id="ARBA00023136"/>
    </source>
</evidence>
<feature type="chain" id="PRO_5045600615" description="Cytochrome c1" evidence="15">
    <location>
        <begin position="27"/>
        <end position="257"/>
    </location>
</feature>
<dbReference type="Gene3D" id="1.10.760.10">
    <property type="entry name" value="Cytochrome c-like domain"/>
    <property type="match status" value="1"/>
</dbReference>
<dbReference type="Pfam" id="PF02167">
    <property type="entry name" value="Cytochrom_C1"/>
    <property type="match status" value="1"/>
</dbReference>
<evidence type="ECO:0000256" key="10">
    <source>
        <dbReference type="ARBA" id="ARBA00022989"/>
    </source>
</evidence>
<dbReference type="PRINTS" id="PR00603">
    <property type="entry name" value="CYTOCHROMEC1"/>
</dbReference>
<evidence type="ECO:0000256" key="1">
    <source>
        <dbReference type="ARBA" id="ARBA00004370"/>
    </source>
</evidence>
<keyword evidence="15" id="KW-0732">Signal</keyword>
<keyword evidence="9" id="KW-0249">Electron transport</keyword>
<dbReference type="InterPro" id="IPR036909">
    <property type="entry name" value="Cyt_c-like_dom_sf"/>
</dbReference>
<feature type="domain" description="Cytochrome c" evidence="16">
    <location>
        <begin position="50"/>
        <end position="220"/>
    </location>
</feature>
<keyword evidence="8 13" id="KW-0479">Metal-binding</keyword>
<dbReference type="SUPFAM" id="SSF81496">
    <property type="entry name" value="Cytochrome c1 subunit of cytochrome bc1 complex (Ubiquinol-cytochrome c reductase), transmembrane anchor"/>
    <property type="match status" value="1"/>
</dbReference>
<evidence type="ECO:0000256" key="13">
    <source>
        <dbReference type="PROSITE-ProRule" id="PRU00433"/>
    </source>
</evidence>
<dbReference type="Gene3D" id="1.20.5.100">
    <property type="entry name" value="Cytochrome c1, transmembrane anchor, C-terminal"/>
    <property type="match status" value="1"/>
</dbReference>
<proteinExistence type="inferred from homology"/>
<keyword evidence="18" id="KW-1185">Reference proteome</keyword>
<evidence type="ECO:0000256" key="15">
    <source>
        <dbReference type="SAM" id="SignalP"/>
    </source>
</evidence>
<dbReference type="PANTHER" id="PTHR10266:SF3">
    <property type="entry name" value="CYTOCHROME C1, HEME PROTEIN, MITOCHONDRIAL"/>
    <property type="match status" value="1"/>
</dbReference>
<accession>A0ABS7F0C5</accession>
<gene>
    <name evidence="17" type="ORF">K1J50_02850</name>
</gene>
<evidence type="ECO:0000256" key="8">
    <source>
        <dbReference type="ARBA" id="ARBA00022723"/>
    </source>
</evidence>
<dbReference type="SUPFAM" id="SSF46626">
    <property type="entry name" value="Cytochrome c"/>
    <property type="match status" value="1"/>
</dbReference>
<evidence type="ECO:0000256" key="9">
    <source>
        <dbReference type="ARBA" id="ARBA00022982"/>
    </source>
</evidence>
<evidence type="ECO:0000256" key="5">
    <source>
        <dbReference type="ARBA" id="ARBA00022617"/>
    </source>
</evidence>
<keyword evidence="12 14" id="KW-0472">Membrane</keyword>
<keyword evidence="4" id="KW-0813">Transport</keyword>
<dbReference type="InterPro" id="IPR009056">
    <property type="entry name" value="Cyt_c-like_dom"/>
</dbReference>
<dbReference type="EMBL" id="JAHZUY010000003">
    <property type="protein sequence ID" value="MBW8268417.1"/>
    <property type="molecule type" value="Genomic_DNA"/>
</dbReference>
<evidence type="ECO:0000256" key="3">
    <source>
        <dbReference type="ARBA" id="ARBA00016165"/>
    </source>
</evidence>
<keyword evidence="10 14" id="KW-1133">Transmembrane helix</keyword>
<dbReference type="RefSeq" id="WP_220115912.1">
    <property type="nucleotide sequence ID" value="NZ_JAHZUY010000003.1"/>
</dbReference>
<comment type="caution">
    <text evidence="17">The sequence shown here is derived from an EMBL/GenBank/DDBJ whole genome shotgun (WGS) entry which is preliminary data.</text>
</comment>
<dbReference type="InterPro" id="IPR021157">
    <property type="entry name" value="Cyt_c1_TM_anchor_C"/>
</dbReference>
<feature type="transmembrane region" description="Helical" evidence="14">
    <location>
        <begin position="230"/>
        <end position="248"/>
    </location>
</feature>
<evidence type="ECO:0000256" key="4">
    <source>
        <dbReference type="ARBA" id="ARBA00022448"/>
    </source>
</evidence>
<dbReference type="PROSITE" id="PS51007">
    <property type="entry name" value="CYTC"/>
    <property type="match status" value="1"/>
</dbReference>
<evidence type="ECO:0000313" key="18">
    <source>
        <dbReference type="Proteomes" id="UP001519924"/>
    </source>
</evidence>
<evidence type="ECO:0000256" key="7">
    <source>
        <dbReference type="ARBA" id="ARBA00022692"/>
    </source>
</evidence>
<keyword evidence="11 13" id="KW-0408">Iron</keyword>
<evidence type="ECO:0000256" key="14">
    <source>
        <dbReference type="SAM" id="Phobius"/>
    </source>
</evidence>
<keyword evidence="7 14" id="KW-0812">Transmembrane</keyword>
<name>A0ABS7F0C5_9PROT</name>
<dbReference type="InterPro" id="IPR002326">
    <property type="entry name" value="Cyt_c1"/>
</dbReference>
<evidence type="ECO:0000259" key="16">
    <source>
        <dbReference type="PROSITE" id="PS51007"/>
    </source>
</evidence>
<evidence type="ECO:0000256" key="2">
    <source>
        <dbReference type="ARBA" id="ARBA00006488"/>
    </source>
</evidence>
<comment type="subcellular location">
    <subcellularLocation>
        <location evidence="1">Membrane</location>
    </subcellularLocation>
</comment>
<dbReference type="PANTHER" id="PTHR10266">
    <property type="entry name" value="CYTOCHROME C1"/>
    <property type="match status" value="1"/>
</dbReference>
<feature type="signal peptide" evidence="15">
    <location>
        <begin position="1"/>
        <end position="26"/>
    </location>
</feature>
<protein>
    <recommendedName>
        <fullName evidence="3">Cytochrome c1</fullName>
    </recommendedName>
</protein>
<reference evidence="17 18" key="1">
    <citation type="submission" date="2021-08" db="EMBL/GenBank/DDBJ databases">
        <title>Caldovatus sediminis gen. nov., sp. nov., a moderately thermophilic bacterium isolated from a hot spring.</title>
        <authorList>
            <person name="Hu C.-J."/>
            <person name="Li W.-J."/>
            <person name="Xian W.-D."/>
        </authorList>
    </citation>
    <scope>NUCLEOTIDE SEQUENCE [LARGE SCALE GENOMIC DNA]</scope>
    <source>
        <strain evidence="17 18">SYSU G05006</strain>
    </source>
</reference>